<name>B8FB36_DESAL</name>
<sequence>MNKGKLKTQGSQTTTSLIVADKFGKRHANVIQTIRNLEANGCPREFNELNFKLVNYWDAKGEQRPMYQITRDGFMMLAMGFTGKKAMGVKVQFIKAFNAMEALCRHLADPLWLTCRDQTKQARDELASSIKDFVEHAFGQGSKGAGNYYSNTTRMIYKALFPGQYSANIAGGFRDTLSTPELEYLASAEHVAAKALDEGIQEGLPHKEIYSQAKDRIQMFTKSSNLTYQEFNLGAPTLELPFAPAEDF</sequence>
<evidence type="ECO:0000313" key="2">
    <source>
        <dbReference type="Proteomes" id="UP000000739"/>
    </source>
</evidence>
<dbReference type="NCBIfam" id="TIGR02681">
    <property type="entry name" value="phage_pRha"/>
    <property type="match status" value="1"/>
</dbReference>
<reference evidence="1 2" key="1">
    <citation type="journal article" date="2012" name="Environ. Microbiol.">
        <title>The genome sequence of Desulfatibacillum alkenivorans AK-01: a blueprint for anaerobic alkane oxidation.</title>
        <authorList>
            <person name="Callaghan A.V."/>
            <person name="Morris B.E."/>
            <person name="Pereira I.A."/>
            <person name="McInerney M.J."/>
            <person name="Austin R.N."/>
            <person name="Groves J.T."/>
            <person name="Kukor J.J."/>
            <person name="Suflita J.M."/>
            <person name="Young L.Y."/>
            <person name="Zylstra G.J."/>
            <person name="Wawrik B."/>
        </authorList>
    </citation>
    <scope>NUCLEOTIDE SEQUENCE [LARGE SCALE GENOMIC DNA]</scope>
    <source>
        <strain evidence="1 2">AK-01</strain>
    </source>
</reference>
<dbReference type="EMBL" id="CP001322">
    <property type="protein sequence ID" value="ACL04122.1"/>
    <property type="molecule type" value="Genomic_DNA"/>
</dbReference>
<accession>B8FB36</accession>
<organism evidence="1 2">
    <name type="scientific">Desulfatibacillum aliphaticivorans</name>
    <dbReference type="NCBI Taxonomy" id="218208"/>
    <lineage>
        <taxon>Bacteria</taxon>
        <taxon>Pseudomonadati</taxon>
        <taxon>Thermodesulfobacteriota</taxon>
        <taxon>Desulfobacteria</taxon>
        <taxon>Desulfobacterales</taxon>
        <taxon>Desulfatibacillaceae</taxon>
        <taxon>Desulfatibacillum</taxon>
    </lineage>
</organism>
<dbReference type="Pfam" id="PF09669">
    <property type="entry name" value="Phage_pRha"/>
    <property type="match status" value="1"/>
</dbReference>
<dbReference type="HOGENOM" id="CLU_046670_9_0_7"/>
<protein>
    <submittedName>
        <fullName evidence="1">Phage regulatory protein, Rha family</fullName>
    </submittedName>
</protein>
<dbReference type="AlphaFoldDB" id="B8FB36"/>
<dbReference type="RefSeq" id="WP_015947196.1">
    <property type="nucleotide sequence ID" value="NC_011768.1"/>
</dbReference>
<dbReference type="KEGG" id="dal:Dalk_2429"/>
<gene>
    <name evidence="1" type="ordered locus">Dalk_2429</name>
</gene>
<dbReference type="Proteomes" id="UP000000739">
    <property type="component" value="Chromosome"/>
</dbReference>
<evidence type="ECO:0000313" key="1">
    <source>
        <dbReference type="EMBL" id="ACL04122.1"/>
    </source>
</evidence>
<proteinExistence type="predicted"/>
<dbReference type="eggNOG" id="COG3646">
    <property type="taxonomic scope" value="Bacteria"/>
</dbReference>
<keyword evidence="2" id="KW-1185">Reference proteome</keyword>
<dbReference type="InterPro" id="IPR014054">
    <property type="entry name" value="Phage_regulatory_Rha"/>
</dbReference>